<name>A0A0A9EYK6_ARUDO</name>
<reference evidence="1" key="2">
    <citation type="journal article" date="2015" name="Data Brief">
        <title>Shoot transcriptome of the giant reed, Arundo donax.</title>
        <authorList>
            <person name="Barrero R.A."/>
            <person name="Guerrero F.D."/>
            <person name="Moolhuijzen P."/>
            <person name="Goolsby J.A."/>
            <person name="Tidwell J."/>
            <person name="Bellgard S.E."/>
            <person name="Bellgard M.I."/>
        </authorList>
    </citation>
    <scope>NUCLEOTIDE SEQUENCE</scope>
    <source>
        <tissue evidence="1">Shoot tissue taken approximately 20 cm above the soil surface</tissue>
    </source>
</reference>
<proteinExistence type="predicted"/>
<accession>A0A0A9EYK6</accession>
<reference evidence="1" key="1">
    <citation type="submission" date="2014-09" db="EMBL/GenBank/DDBJ databases">
        <authorList>
            <person name="Magalhaes I.L.F."/>
            <person name="Oliveira U."/>
            <person name="Santos F.R."/>
            <person name="Vidigal T.H.D.A."/>
            <person name="Brescovit A.D."/>
            <person name="Santos A.J."/>
        </authorList>
    </citation>
    <scope>NUCLEOTIDE SEQUENCE</scope>
    <source>
        <tissue evidence="1">Shoot tissue taken approximately 20 cm above the soil surface</tissue>
    </source>
</reference>
<evidence type="ECO:0000313" key="1">
    <source>
        <dbReference type="EMBL" id="JAE05137.1"/>
    </source>
</evidence>
<protein>
    <submittedName>
        <fullName evidence="1">Uncharacterized protein</fullName>
    </submittedName>
</protein>
<sequence>MMLTMKLGRQLCPRNHHQWLMPTSSMRGMMRKSTWTKWNIEMVDTEASVDKLSYQLFPRWNIEMVDTEASGDKLSYQLFPMYKVLPI</sequence>
<organism evidence="1">
    <name type="scientific">Arundo donax</name>
    <name type="common">Giant reed</name>
    <name type="synonym">Donax arundinaceus</name>
    <dbReference type="NCBI Taxonomy" id="35708"/>
    <lineage>
        <taxon>Eukaryota</taxon>
        <taxon>Viridiplantae</taxon>
        <taxon>Streptophyta</taxon>
        <taxon>Embryophyta</taxon>
        <taxon>Tracheophyta</taxon>
        <taxon>Spermatophyta</taxon>
        <taxon>Magnoliopsida</taxon>
        <taxon>Liliopsida</taxon>
        <taxon>Poales</taxon>
        <taxon>Poaceae</taxon>
        <taxon>PACMAD clade</taxon>
        <taxon>Arundinoideae</taxon>
        <taxon>Arundineae</taxon>
        <taxon>Arundo</taxon>
    </lineage>
</organism>
<dbReference type="EMBL" id="GBRH01192759">
    <property type="protein sequence ID" value="JAE05137.1"/>
    <property type="molecule type" value="Transcribed_RNA"/>
</dbReference>
<dbReference type="AlphaFoldDB" id="A0A0A9EYK6"/>